<evidence type="ECO:0000256" key="3">
    <source>
        <dbReference type="SAM" id="Phobius"/>
    </source>
</evidence>
<proteinExistence type="predicted"/>
<feature type="compositionally biased region" description="Basic and acidic residues" evidence="2">
    <location>
        <begin position="202"/>
        <end position="212"/>
    </location>
</feature>
<evidence type="ECO:0000256" key="2">
    <source>
        <dbReference type="SAM" id="MobiDB-lite"/>
    </source>
</evidence>
<feature type="compositionally biased region" description="Polar residues" evidence="2">
    <location>
        <begin position="215"/>
        <end position="236"/>
    </location>
</feature>
<accession>A0A0G2HBP8</accession>
<feature type="region of interest" description="Disordered" evidence="2">
    <location>
        <begin position="672"/>
        <end position="693"/>
    </location>
</feature>
<protein>
    <submittedName>
        <fullName evidence="5">Putative ring finger domain-containing protein</fullName>
    </submittedName>
</protein>
<reference evidence="5 6" key="1">
    <citation type="submission" date="2015-05" db="EMBL/GenBank/DDBJ databases">
        <title>Distinctive expansion of gene families associated with plant cell wall degradation and secondary metabolism in the genomes of grapevine trunk pathogens.</title>
        <authorList>
            <person name="Lawrence D.P."/>
            <person name="Travadon R."/>
            <person name="Rolshausen P.E."/>
            <person name="Baumgartner K."/>
        </authorList>
    </citation>
    <scope>NUCLEOTIDE SEQUENCE [LARGE SCALE GENOMIC DNA]</scope>
    <source>
        <strain evidence="5">UCRPC4</strain>
    </source>
</reference>
<dbReference type="GO" id="GO:0006139">
    <property type="term" value="P:nucleobase-containing compound metabolic process"/>
    <property type="evidence" value="ECO:0007669"/>
    <property type="project" value="InterPro"/>
</dbReference>
<keyword evidence="1" id="KW-0479">Metal-binding</keyword>
<dbReference type="CDD" id="cd06141">
    <property type="entry name" value="WRN_exo"/>
    <property type="match status" value="1"/>
</dbReference>
<reference evidence="5 6" key="2">
    <citation type="submission" date="2015-05" db="EMBL/GenBank/DDBJ databases">
        <authorList>
            <person name="Morales-Cruz A."/>
            <person name="Amrine K.C."/>
            <person name="Cantu D."/>
        </authorList>
    </citation>
    <scope>NUCLEOTIDE SEQUENCE [LARGE SCALE GENOMIC DNA]</scope>
    <source>
        <strain evidence="5">UCRPC4</strain>
    </source>
</reference>
<dbReference type="InterPro" id="IPR001841">
    <property type="entry name" value="Znf_RING"/>
</dbReference>
<dbReference type="Pfam" id="PF01612">
    <property type="entry name" value="DNA_pol_A_exo1"/>
    <property type="match status" value="1"/>
</dbReference>
<dbReference type="InterPro" id="IPR053065">
    <property type="entry name" value="Archenteron_Induction-Rel"/>
</dbReference>
<organism evidence="5 6">
    <name type="scientific">Phaeomoniella chlamydospora</name>
    <name type="common">Phaeoacremonium chlamydosporum</name>
    <dbReference type="NCBI Taxonomy" id="158046"/>
    <lineage>
        <taxon>Eukaryota</taxon>
        <taxon>Fungi</taxon>
        <taxon>Dikarya</taxon>
        <taxon>Ascomycota</taxon>
        <taxon>Pezizomycotina</taxon>
        <taxon>Eurotiomycetes</taxon>
        <taxon>Chaetothyriomycetidae</taxon>
        <taxon>Phaeomoniellales</taxon>
        <taxon>Phaeomoniellaceae</taxon>
        <taxon>Phaeomoniella</taxon>
    </lineage>
</organism>
<keyword evidence="3" id="KW-1133">Transmembrane helix</keyword>
<feature type="domain" description="RING-type" evidence="4">
    <location>
        <begin position="269"/>
        <end position="311"/>
    </location>
</feature>
<dbReference type="CDD" id="cd16473">
    <property type="entry name" value="RING-H2_RNF103"/>
    <property type="match status" value="1"/>
</dbReference>
<dbReference type="Gene3D" id="3.30.420.10">
    <property type="entry name" value="Ribonuclease H-like superfamily/Ribonuclease H"/>
    <property type="match status" value="1"/>
</dbReference>
<dbReference type="GO" id="GO:0005783">
    <property type="term" value="C:endoplasmic reticulum"/>
    <property type="evidence" value="ECO:0007669"/>
    <property type="project" value="TreeGrafter"/>
</dbReference>
<dbReference type="InterPro" id="IPR013083">
    <property type="entry name" value="Znf_RING/FYVE/PHD"/>
</dbReference>
<dbReference type="PANTHER" id="PTHR36853:SF1">
    <property type="entry name" value="DUF3844 DOMAIN-CONTAINING PROTEIN"/>
    <property type="match status" value="1"/>
</dbReference>
<comment type="caution">
    <text evidence="5">The sequence shown here is derived from an EMBL/GenBank/DDBJ whole genome shotgun (WGS) entry which is preliminary data.</text>
</comment>
<feature type="region of interest" description="Disordered" evidence="2">
    <location>
        <begin position="898"/>
        <end position="918"/>
    </location>
</feature>
<feature type="compositionally biased region" description="Basic and acidic residues" evidence="2">
    <location>
        <begin position="908"/>
        <end position="918"/>
    </location>
</feature>
<evidence type="ECO:0000256" key="1">
    <source>
        <dbReference type="PROSITE-ProRule" id="PRU00175"/>
    </source>
</evidence>
<feature type="region of interest" description="Disordered" evidence="2">
    <location>
        <begin position="967"/>
        <end position="1054"/>
    </location>
</feature>
<dbReference type="GO" id="GO:0008270">
    <property type="term" value="F:zinc ion binding"/>
    <property type="evidence" value="ECO:0007669"/>
    <property type="project" value="UniProtKB-KW"/>
</dbReference>
<dbReference type="GO" id="GO:0003676">
    <property type="term" value="F:nucleic acid binding"/>
    <property type="evidence" value="ECO:0007669"/>
    <property type="project" value="InterPro"/>
</dbReference>
<dbReference type="FunFam" id="3.30.40.10:FF:000539">
    <property type="entry name" value="Ring finger domain protein"/>
    <property type="match status" value="1"/>
</dbReference>
<dbReference type="PANTHER" id="PTHR36853">
    <property type="entry name" value="EXPRESSED PROTEIN"/>
    <property type="match status" value="1"/>
</dbReference>
<dbReference type="Pfam" id="PF12955">
    <property type="entry name" value="Vps3844_C"/>
    <property type="match status" value="1"/>
</dbReference>
<keyword evidence="3" id="KW-0472">Membrane</keyword>
<feature type="compositionally biased region" description="Polar residues" evidence="2">
    <location>
        <begin position="683"/>
        <end position="692"/>
    </location>
</feature>
<dbReference type="SUPFAM" id="SSF53098">
    <property type="entry name" value="Ribonuclease H-like"/>
    <property type="match status" value="1"/>
</dbReference>
<dbReference type="PROSITE" id="PS50089">
    <property type="entry name" value="ZF_RING_2"/>
    <property type="match status" value="1"/>
</dbReference>
<evidence type="ECO:0000259" key="4">
    <source>
        <dbReference type="PROSITE" id="PS50089"/>
    </source>
</evidence>
<feature type="transmembrane region" description="Helical" evidence="3">
    <location>
        <begin position="62"/>
        <end position="87"/>
    </location>
</feature>
<dbReference type="SMART" id="SM00474">
    <property type="entry name" value="35EXOc"/>
    <property type="match status" value="1"/>
</dbReference>
<feature type="region of interest" description="Disordered" evidence="2">
    <location>
        <begin position="142"/>
        <end position="238"/>
    </location>
</feature>
<dbReference type="InterPro" id="IPR036397">
    <property type="entry name" value="RNaseH_sf"/>
</dbReference>
<dbReference type="GO" id="GO:0008408">
    <property type="term" value="F:3'-5' exonuclease activity"/>
    <property type="evidence" value="ECO:0007669"/>
    <property type="project" value="InterPro"/>
</dbReference>
<keyword evidence="6" id="KW-1185">Reference proteome</keyword>
<dbReference type="OrthoDB" id="8062037at2759"/>
<keyword evidence="1" id="KW-0862">Zinc</keyword>
<evidence type="ECO:0000313" key="6">
    <source>
        <dbReference type="Proteomes" id="UP000053317"/>
    </source>
</evidence>
<dbReference type="Pfam" id="PF13639">
    <property type="entry name" value="zf-RING_2"/>
    <property type="match status" value="1"/>
</dbReference>
<gene>
    <name evidence="5" type="ORF">UCRPC4_g01567</name>
</gene>
<sequence length="2128" mass="236296">MDPILDTVVYGAPLIARNLGNPTSSSTTSSMASATSSTSAATTTAASTNSSNNGNGPTSSPLLFFVALGFGVVFTNLWIIVGVKYCFRYNQRNRQMRNGEDGEPIDMAVMPRPRRRREKKLMTMDEVNDRFPLTKYKAWRSSRAQEGLPTAGGVTAPPSRAASVKDEVGTTVPAESGTAADSSLPSKERDATETLESGYNFSKEHNTDDRKATASHINTSESSDRSPTAAHSNASVDTVKGITEVEDDDDDPIQTAVPAELLANPGDSCAICLDTIEEDDDVRGLTCGHAFHASCIDPWLTSRRACCPLCKADYYTPKPRPGGVDPVDTERTGRRQRGNMPVQPQYAYVSGASNRGRRPRMVLPGRFMTVVYNENDRFPTVVREGRPRQQRSRGRRTDANMKSFLYRLAVATCLSTAALASPSRPALIYTVDVVSEGSVEAQSGPRDISLDTAKLIIDQRLGTDLKESIGNSASEELINILNRYSGIQRPLFQSSDSITARKLAVVLEGWDFAHEDVVPITPTLRVGDIESDSLYDQMLSTSRTNSMCSFSRATDSGLRADVQLLENNCVGLSGPGVFGSDQDMDDATILERVYQIPFHNAALVRFSFSKDSNQRISEFLGMVYDLASKDVRGGVQETTILVHPRSTKTFKKHPLYPRRQVKEEPLTAISTASSAAEIHDSTKPQASASSTPLPIKNTKIPHCFSSLTSCQSGTNNCSSHGTCTLLHRPTAGDDSSDPECWSCSCRATSSGNGNGGIINWGGNACQKKDISTPFWLFAGFGVSMAAAIAGGIGMFTAIRSPPQIYTWEAGSEGDNLDAKEEGKNFTWSPSSDIQFATKNIDKTWEPANGIRFADKQRLKIWHPGSAIVFGGPRRPTVTGRLVDTQEAQIRYFVAGTSQHAPGRLPPAKRFDPSRQRKADIPPIKLPSISKEQEAQVVQNHQAEDISKRAETPDFGFQLLAMSKTQIHQDLEKSEPASTSIPEHETPFQPMAAHSPDGKPARKRQHYSKTVQQSGLASPRTPKISKESSHKHTNATPPSSRRIVRRQRARTADRDSVRLVPWRRTLPSSQIPSPAPTAPTLYSLLTTENFLLSSSEILKQHERQRLPRDAMSSNISEDSIYKNSSTAGAERNGPLVISLTPKQREILWTIRSTSQYAFTLSQCLQFHDHFCGEFEELFREWKIITRSISESIIETKRVLKDLIALVPGAQNPKLRTRATSLYLPASERINMLHLEVLTLSHLIRACVKYRTNTLFNFLEQEFSLGSHGFHSHSTSLTNFRIRLFHIKLGVLREQMQLDSSILFNLVDQCNYTAVRLRQAKEAESARKVFAVLARVVKSIFSIRERFAEALMINWLAVLDIPAHLSLIEKLSPWELSLAHLLYKIQDYASLKRYTLAQILGYSQLGSHHGKEGLGDSANRFIKAAISFKLTAGDFLYDRRTLHDLFYATTGLTASSVVQWKAMSLAAQKHSHASEKSAFNLITRASGIWSHRLYRDIDGRNVITYYCYDADKVEEYVNLLRGYNVVGFDLEWSPSAKIGDPVEKNVSMIQLAGEHCIVLFHVARLFKSGERYLRKQTVLDQKLRALASLLKDPNIRKVGASIKADCTRLERHLGIQVQGALELSHLHSQLEYHTGGRQVPDKKATSLANLVQQYFQMQLPKDREIRLHDWSNSSLSLDHISYAAADAYAGLQLYRRMNALRKVLKPSPRLPAPVHLQEKIPCADDISGRYPQAKAMENSRAVKLVSPIELITEPSHFNSEDIGLVYGLPTKTALELSKGISDRWQLTRAEVYDQGSEVSNRALIAYTAWHIFGVPVTDIADHYSTPPNAIITSILETLQNQRLPFESEALKKLLLPDLDELPLNTLQILKTRQQMLPVAEAFIRRNFARESNNRLLAYALWRCSKPPLSVAEVCLVLFQRPQDVLKSIHAGIIELANKASQSQDCRLSSFEEKLRWSTVFTSKWDGLISATTLGLTFSPPLEMFEGNQKLGASNPNIGDDFLPFNTSATPSNGWGMIASIMQAEDSPPAMISRNEQGTEWQKFRHSVPVSEIMDDETDFQNGIDPTGQDATGFGSTKRLQTDRSNFYVTNSSSRLAYKEDANASWEDFLDADADEISWHTVEDQDSAEPF</sequence>
<dbReference type="Proteomes" id="UP000053317">
    <property type="component" value="Unassembled WGS sequence"/>
</dbReference>
<dbReference type="InterPro" id="IPR012337">
    <property type="entry name" value="RNaseH-like_sf"/>
</dbReference>
<keyword evidence="3" id="KW-0812">Transmembrane</keyword>
<keyword evidence="1" id="KW-0863">Zinc-finger</keyword>
<dbReference type="SUPFAM" id="SSF57850">
    <property type="entry name" value="RING/U-box"/>
    <property type="match status" value="1"/>
</dbReference>
<dbReference type="InterPro" id="IPR002562">
    <property type="entry name" value="3'-5'_exonuclease_dom"/>
</dbReference>
<name>A0A0G2HBP8_PHACM</name>
<dbReference type="Gene3D" id="3.30.40.10">
    <property type="entry name" value="Zinc/RING finger domain, C3HC4 (zinc finger)"/>
    <property type="match status" value="1"/>
</dbReference>
<dbReference type="SMART" id="SM00184">
    <property type="entry name" value="RING"/>
    <property type="match status" value="1"/>
</dbReference>
<dbReference type="EMBL" id="LCWF01000037">
    <property type="protein sequence ID" value="KKY25985.1"/>
    <property type="molecule type" value="Genomic_DNA"/>
</dbReference>
<dbReference type="InterPro" id="IPR024382">
    <property type="entry name" value="Vps3844_C"/>
</dbReference>
<feature type="transmembrane region" description="Helical" evidence="3">
    <location>
        <begin position="774"/>
        <end position="798"/>
    </location>
</feature>
<evidence type="ECO:0000313" key="5">
    <source>
        <dbReference type="EMBL" id="KKY25985.1"/>
    </source>
</evidence>